<evidence type="ECO:0000256" key="10">
    <source>
        <dbReference type="SAM" id="Phobius"/>
    </source>
</evidence>
<dbReference type="Pfam" id="PF00482">
    <property type="entry name" value="T2SSF"/>
    <property type="match status" value="2"/>
</dbReference>
<keyword evidence="7 10" id="KW-1133">Transmembrane helix</keyword>
<dbReference type="PRINTS" id="PR00812">
    <property type="entry name" value="BCTERIALGSPF"/>
</dbReference>
<comment type="subcellular location">
    <subcellularLocation>
        <location evidence="1 9">Cell inner membrane</location>
        <topology evidence="1 9">Multi-pass membrane protein</topology>
    </subcellularLocation>
</comment>
<feature type="transmembrane region" description="Helical" evidence="10">
    <location>
        <begin position="175"/>
        <end position="198"/>
    </location>
</feature>
<feature type="transmembrane region" description="Helical" evidence="10">
    <location>
        <begin position="229"/>
        <end position="249"/>
    </location>
</feature>
<evidence type="ECO:0000313" key="12">
    <source>
        <dbReference type="EMBL" id="RUO50167.1"/>
    </source>
</evidence>
<evidence type="ECO:0000256" key="2">
    <source>
        <dbReference type="ARBA" id="ARBA00005745"/>
    </source>
</evidence>
<dbReference type="Proteomes" id="UP000286678">
    <property type="component" value="Unassembled WGS sequence"/>
</dbReference>
<dbReference type="OrthoDB" id="9805682at2"/>
<keyword evidence="8 10" id="KW-0472">Membrane</keyword>
<accession>A0A432XNA4</accession>
<evidence type="ECO:0000256" key="1">
    <source>
        <dbReference type="ARBA" id="ARBA00004429"/>
    </source>
</evidence>
<feature type="domain" description="Type II secretion system protein GspF" evidence="11">
    <location>
        <begin position="280"/>
        <end position="402"/>
    </location>
</feature>
<name>A0A432XNA4_9GAMM</name>
<reference evidence="13" key="1">
    <citation type="journal article" date="2018" name="Front. Microbiol.">
        <title>Genome-Based Analysis Reveals the Taxonomy and Diversity of the Family Idiomarinaceae.</title>
        <authorList>
            <person name="Liu Y."/>
            <person name="Lai Q."/>
            <person name="Shao Z."/>
        </authorList>
    </citation>
    <scope>NUCLEOTIDE SEQUENCE [LARGE SCALE GENOMIC DNA]</scope>
    <source>
        <strain evidence="13">SW15</strain>
    </source>
</reference>
<evidence type="ECO:0000256" key="5">
    <source>
        <dbReference type="ARBA" id="ARBA00022519"/>
    </source>
</evidence>
<dbReference type="PANTHER" id="PTHR30012">
    <property type="entry name" value="GENERAL SECRETION PATHWAY PROTEIN"/>
    <property type="match status" value="1"/>
</dbReference>
<keyword evidence="13" id="KW-1185">Reference proteome</keyword>
<dbReference type="AlphaFoldDB" id="A0A432XNA4"/>
<dbReference type="PROSITE" id="PS00874">
    <property type="entry name" value="T2SP_F"/>
    <property type="match status" value="1"/>
</dbReference>
<comment type="similarity">
    <text evidence="2 9">Belongs to the GSP F family.</text>
</comment>
<dbReference type="GO" id="GO:0015628">
    <property type="term" value="P:protein secretion by the type II secretion system"/>
    <property type="evidence" value="ECO:0007669"/>
    <property type="project" value="TreeGrafter"/>
</dbReference>
<dbReference type="InterPro" id="IPR042094">
    <property type="entry name" value="T2SS_GspF_sf"/>
</dbReference>
<gene>
    <name evidence="12" type="ORF">CWE21_03320</name>
</gene>
<dbReference type="PANTHER" id="PTHR30012:SF7">
    <property type="entry name" value="PROTEIN TRANSPORT PROTEIN HOFC HOMOLOG"/>
    <property type="match status" value="1"/>
</dbReference>
<evidence type="ECO:0000256" key="6">
    <source>
        <dbReference type="ARBA" id="ARBA00022692"/>
    </source>
</evidence>
<dbReference type="InterPro" id="IPR001992">
    <property type="entry name" value="T2SS_GspF/T4SS_PilC_CS"/>
</dbReference>
<keyword evidence="3 9" id="KW-0813">Transport</keyword>
<organism evidence="12 13">
    <name type="scientific">Pseudidiomarina aquimaris</name>
    <dbReference type="NCBI Taxonomy" id="641841"/>
    <lineage>
        <taxon>Bacteria</taxon>
        <taxon>Pseudomonadati</taxon>
        <taxon>Pseudomonadota</taxon>
        <taxon>Gammaproteobacteria</taxon>
        <taxon>Alteromonadales</taxon>
        <taxon>Idiomarinaceae</taxon>
        <taxon>Pseudidiomarina</taxon>
    </lineage>
</organism>
<keyword evidence="4" id="KW-1003">Cell membrane</keyword>
<dbReference type="InterPro" id="IPR003004">
    <property type="entry name" value="GspF/PilC"/>
</dbReference>
<evidence type="ECO:0000259" key="11">
    <source>
        <dbReference type="Pfam" id="PF00482"/>
    </source>
</evidence>
<dbReference type="InterPro" id="IPR018076">
    <property type="entry name" value="T2SS_GspF_dom"/>
</dbReference>
<evidence type="ECO:0000256" key="9">
    <source>
        <dbReference type="RuleBase" id="RU003923"/>
    </source>
</evidence>
<dbReference type="Gene3D" id="1.20.81.30">
    <property type="entry name" value="Type II secretion system (T2SS), domain F"/>
    <property type="match status" value="2"/>
</dbReference>
<keyword evidence="5" id="KW-0997">Cell inner membrane</keyword>
<protein>
    <submittedName>
        <fullName evidence="12">Type II secretion system protein F</fullName>
    </submittedName>
</protein>
<evidence type="ECO:0000256" key="4">
    <source>
        <dbReference type="ARBA" id="ARBA00022475"/>
    </source>
</evidence>
<dbReference type="GO" id="GO:0005886">
    <property type="term" value="C:plasma membrane"/>
    <property type="evidence" value="ECO:0007669"/>
    <property type="project" value="UniProtKB-SubCell"/>
</dbReference>
<evidence type="ECO:0000256" key="7">
    <source>
        <dbReference type="ARBA" id="ARBA00022989"/>
    </source>
</evidence>
<evidence type="ECO:0000256" key="8">
    <source>
        <dbReference type="ARBA" id="ARBA00023136"/>
    </source>
</evidence>
<dbReference type="RefSeq" id="WP_126833056.1">
    <property type="nucleotide sequence ID" value="NZ_PIPT01000002.1"/>
</dbReference>
<keyword evidence="6 9" id="KW-0812">Transmembrane</keyword>
<dbReference type="EMBL" id="PIPT01000002">
    <property type="protein sequence ID" value="RUO50167.1"/>
    <property type="molecule type" value="Genomic_DNA"/>
</dbReference>
<sequence length="411" mass="44721">MATAAKKIKKIEDFSEFQWQGLNRRGQKVKGIMRGDNEKEVRAKLRDQGINPRSVKKKAKPLFGHKKIKGADIALFTRQIATMLEAGVPLLQALEMVAKGTDHVKVRNLMLTIADDVGGGSPLAASLRKHPEVFDPLYCDLVDSGEQSGSLEAIYDRIATYREKSEALKAKIKKALVYPAAVIVVAIVVTMILLVYVVPQFESVFKDFGAELPAMTQFVVNLSELVQAYAIYIIAGAIFAGFLFARAMVKSEKFRDKVQAMSLRIPVVGMILHKAAVARFARTLSTTFAAGVPLISALESAAGASGNSIYRDAIFRVQSDVTSGMQMHTAMVNADVFPTMANQMVYIGEESGSLDDMLAKVADVYEREVDDLVDNLTALLEPMIMVVIGILVGGLIVAMYLPIFNLGAVVG</sequence>
<feature type="domain" description="Type II secretion system protein GspF" evidence="11">
    <location>
        <begin position="76"/>
        <end position="199"/>
    </location>
</feature>
<comment type="caution">
    <text evidence="12">The sequence shown here is derived from an EMBL/GenBank/DDBJ whole genome shotgun (WGS) entry which is preliminary data.</text>
</comment>
<feature type="transmembrane region" description="Helical" evidence="10">
    <location>
        <begin position="383"/>
        <end position="403"/>
    </location>
</feature>
<evidence type="ECO:0000313" key="13">
    <source>
        <dbReference type="Proteomes" id="UP000286678"/>
    </source>
</evidence>
<evidence type="ECO:0000256" key="3">
    <source>
        <dbReference type="ARBA" id="ARBA00022448"/>
    </source>
</evidence>
<proteinExistence type="inferred from homology"/>
<dbReference type="FunFam" id="1.20.81.30:FF:000001">
    <property type="entry name" value="Type II secretion system protein F"/>
    <property type="match status" value="2"/>
</dbReference>